<dbReference type="EMBL" id="CAADRA010007338">
    <property type="protein sequence ID" value="VFU00457.1"/>
    <property type="molecule type" value="Genomic_DNA"/>
</dbReference>
<keyword evidence="4" id="KW-1185">Reference proteome</keyword>
<proteinExistence type="predicted"/>
<dbReference type="OrthoDB" id="67992at2759"/>
<evidence type="ECO:0000313" key="3">
    <source>
        <dbReference type="EMBL" id="VFU00457.1"/>
    </source>
</evidence>
<reference evidence="3 4" key="1">
    <citation type="submission" date="2019-03" db="EMBL/GenBank/DDBJ databases">
        <authorList>
            <person name="Gaulin E."/>
            <person name="Dumas B."/>
        </authorList>
    </citation>
    <scope>NUCLEOTIDE SEQUENCE [LARGE SCALE GENOMIC DNA]</scope>
    <source>
        <strain evidence="3">CBS 568.67</strain>
    </source>
</reference>
<reference evidence="2" key="2">
    <citation type="submission" date="2019-06" db="EMBL/GenBank/DDBJ databases">
        <title>Genomics analysis of Aphanomyces spp. identifies a new class of oomycete effector associated with host adaptation.</title>
        <authorList>
            <person name="Gaulin E."/>
        </authorList>
    </citation>
    <scope>NUCLEOTIDE SEQUENCE</scope>
    <source>
        <strain evidence="2">CBS 578.67</strain>
    </source>
</reference>
<feature type="chain" id="PRO_5036116617" evidence="1">
    <location>
        <begin position="21"/>
        <end position="403"/>
    </location>
</feature>
<sequence>MVRRSVLLWSSCVAVASALAAPDSTCPKWDVTDTTFTNPLVAGLYKTLSPLAVMSPGLGSCLIEAKDLFPTLIGAIADKPGCDVMLSWLKSKPMSDMPLQTTNRTQAQAVALATFMTKVANSNDTSGPSACETYMPGAAQCIIKSVVPALLSSLATPATPCCASWLASYTNPSLPIFVSSLLKYTSNVLCSTQTMADGGVSTCGTAFVHAIIPPTLDMVDLFTRLSDFVVVPNDQGCAAQDGLSFNDTAGSSRMIFTKPAIPFSGCAAPLDMFVQWVKAVPYINTITAFDPDRLFANGTASCLNGQMLLPYLGVFLPMDKPAAMTTIKNVYGKICAHLANSYAPACTFALPATQYAPVAAWPFDPTPAPTTAKPTPKPTTATSAAAASVVASAAAIALLVMQL</sequence>
<protein>
    <submittedName>
        <fullName evidence="3">Aste57867_23813 protein</fullName>
    </submittedName>
</protein>
<evidence type="ECO:0000256" key="1">
    <source>
        <dbReference type="SAM" id="SignalP"/>
    </source>
</evidence>
<dbReference type="Proteomes" id="UP000332933">
    <property type="component" value="Unassembled WGS sequence"/>
</dbReference>
<evidence type="ECO:0000313" key="4">
    <source>
        <dbReference type="Proteomes" id="UP000332933"/>
    </source>
</evidence>
<dbReference type="EMBL" id="VJMH01007312">
    <property type="protein sequence ID" value="KAF0684190.1"/>
    <property type="molecule type" value="Genomic_DNA"/>
</dbReference>
<evidence type="ECO:0000313" key="2">
    <source>
        <dbReference type="EMBL" id="KAF0684190.1"/>
    </source>
</evidence>
<keyword evidence="1" id="KW-0732">Signal</keyword>
<accession>A0A485LQC2</accession>
<dbReference type="AlphaFoldDB" id="A0A485LQC2"/>
<feature type="signal peptide" evidence="1">
    <location>
        <begin position="1"/>
        <end position="20"/>
    </location>
</feature>
<organism evidence="3 4">
    <name type="scientific">Aphanomyces stellatus</name>
    <dbReference type="NCBI Taxonomy" id="120398"/>
    <lineage>
        <taxon>Eukaryota</taxon>
        <taxon>Sar</taxon>
        <taxon>Stramenopiles</taxon>
        <taxon>Oomycota</taxon>
        <taxon>Saprolegniomycetes</taxon>
        <taxon>Saprolegniales</taxon>
        <taxon>Verrucalvaceae</taxon>
        <taxon>Aphanomyces</taxon>
    </lineage>
</organism>
<name>A0A485LQC2_9STRA</name>
<gene>
    <name evidence="3" type="primary">Aste57867_23813</name>
    <name evidence="2" type="ORF">As57867_023740</name>
    <name evidence="3" type="ORF">ASTE57867_23813</name>
</gene>